<dbReference type="Pfam" id="PF03992">
    <property type="entry name" value="ABM"/>
    <property type="match status" value="1"/>
</dbReference>
<proteinExistence type="predicted"/>
<dbReference type="Gene3D" id="3.30.70.100">
    <property type="match status" value="1"/>
</dbReference>
<dbReference type="InterPro" id="IPR050744">
    <property type="entry name" value="AI-2_Isomerase_LsrG"/>
</dbReference>
<comment type="caution">
    <text evidence="2">The sequence shown here is derived from an EMBL/GenBank/DDBJ whole genome shotgun (WGS) entry which is preliminary data.</text>
</comment>
<dbReference type="AlphaFoldDB" id="A0A147J3Z8"/>
<reference evidence="2 3" key="1">
    <citation type="journal article" date="2016" name="Front. Microbiol.">
        <title>Genomic Resource of Rice Seed Associated Bacteria.</title>
        <authorList>
            <person name="Midha S."/>
            <person name="Bansal K."/>
            <person name="Sharma S."/>
            <person name="Kumar N."/>
            <person name="Patil P.P."/>
            <person name="Chaudhry V."/>
            <person name="Patil P.B."/>
        </authorList>
    </citation>
    <scope>NUCLEOTIDE SEQUENCE [LARGE SCALE GENOMIC DNA]</scope>
    <source>
        <strain evidence="2 3">NS258</strain>
    </source>
</reference>
<dbReference type="InterPro" id="IPR011008">
    <property type="entry name" value="Dimeric_a/b-barrel"/>
</dbReference>
<dbReference type="SUPFAM" id="SSF54909">
    <property type="entry name" value="Dimeric alpha+beta barrel"/>
    <property type="match status" value="1"/>
</dbReference>
<evidence type="ECO:0000313" key="2">
    <source>
        <dbReference type="EMBL" id="KTW04814.1"/>
    </source>
</evidence>
<feature type="domain" description="ABM" evidence="1">
    <location>
        <begin position="2"/>
        <end position="91"/>
    </location>
</feature>
<dbReference type="PROSITE" id="PS51725">
    <property type="entry name" value="ABM"/>
    <property type="match status" value="1"/>
</dbReference>
<dbReference type="PANTHER" id="PTHR33336:SF15">
    <property type="entry name" value="ABM DOMAIN-CONTAINING PROTEIN"/>
    <property type="match status" value="1"/>
</dbReference>
<evidence type="ECO:0000313" key="3">
    <source>
        <dbReference type="Proteomes" id="UP000074410"/>
    </source>
</evidence>
<keyword evidence="2" id="KW-0503">Monooxygenase</keyword>
<accession>A0A147J3Z8</accession>
<sequence length="99" mass="11136">MLLIVGTVRLPAANMDAARPIMKRMADASRCEDGCIEYGYAEDVFEPGLIHVKELWTDQAALDRHFASPHIAEWRAAWPALGIGNRDLRLYDVAEPRKT</sequence>
<evidence type="ECO:0000259" key="1">
    <source>
        <dbReference type="PROSITE" id="PS51725"/>
    </source>
</evidence>
<dbReference type="RefSeq" id="WP_058718288.1">
    <property type="nucleotide sequence ID" value="NZ_LDTC01000232.1"/>
</dbReference>
<organism evidence="2 3">
    <name type="scientific">Sphingomonas sanguinis</name>
    <dbReference type="NCBI Taxonomy" id="33051"/>
    <lineage>
        <taxon>Bacteria</taxon>
        <taxon>Pseudomonadati</taxon>
        <taxon>Pseudomonadota</taxon>
        <taxon>Alphaproteobacteria</taxon>
        <taxon>Sphingomonadales</taxon>
        <taxon>Sphingomonadaceae</taxon>
        <taxon>Sphingomonas</taxon>
    </lineage>
</organism>
<keyword evidence="2" id="KW-0560">Oxidoreductase</keyword>
<dbReference type="PANTHER" id="PTHR33336">
    <property type="entry name" value="QUINOL MONOOXYGENASE YGIN-RELATED"/>
    <property type="match status" value="1"/>
</dbReference>
<dbReference type="EMBL" id="LDTC01000232">
    <property type="protein sequence ID" value="KTW04814.1"/>
    <property type="molecule type" value="Genomic_DNA"/>
</dbReference>
<dbReference type="InterPro" id="IPR007138">
    <property type="entry name" value="ABM_dom"/>
</dbReference>
<gene>
    <name evidence="2" type="ORF">NS258_17690</name>
</gene>
<dbReference type="PATRIC" id="fig|33051.5.peg.1574"/>
<dbReference type="GO" id="GO:0004497">
    <property type="term" value="F:monooxygenase activity"/>
    <property type="evidence" value="ECO:0007669"/>
    <property type="project" value="UniProtKB-KW"/>
</dbReference>
<dbReference type="Proteomes" id="UP000074410">
    <property type="component" value="Unassembled WGS sequence"/>
</dbReference>
<name>A0A147J3Z8_9SPHN</name>
<protein>
    <submittedName>
        <fullName evidence="2">Antibiotic biosynthesis monooxygenase</fullName>
    </submittedName>
</protein>